<evidence type="ECO:0000313" key="2">
    <source>
        <dbReference type="EMBL" id="CAK8996675.1"/>
    </source>
</evidence>
<evidence type="ECO:0000256" key="1">
    <source>
        <dbReference type="SAM" id="MobiDB-lite"/>
    </source>
</evidence>
<dbReference type="EMBL" id="CAXAMM010002570">
    <property type="protein sequence ID" value="CAK8996675.1"/>
    <property type="molecule type" value="Genomic_DNA"/>
</dbReference>
<protein>
    <submittedName>
        <fullName evidence="2">FO synthase subunit 1</fullName>
    </submittedName>
</protein>
<evidence type="ECO:0000313" key="3">
    <source>
        <dbReference type="Proteomes" id="UP001642464"/>
    </source>
</evidence>
<keyword evidence="3" id="KW-1185">Reference proteome</keyword>
<name>A0ABP0I266_9DINO</name>
<comment type="caution">
    <text evidence="2">The sequence shown here is derived from an EMBL/GenBank/DDBJ whole genome shotgun (WGS) entry which is preliminary data.</text>
</comment>
<dbReference type="Proteomes" id="UP001642464">
    <property type="component" value="Unassembled WGS sequence"/>
</dbReference>
<feature type="compositionally biased region" description="Low complexity" evidence="1">
    <location>
        <begin position="621"/>
        <end position="633"/>
    </location>
</feature>
<proteinExistence type="predicted"/>
<reference evidence="2 3" key="1">
    <citation type="submission" date="2024-02" db="EMBL/GenBank/DDBJ databases">
        <authorList>
            <person name="Chen Y."/>
            <person name="Shah S."/>
            <person name="Dougan E. K."/>
            <person name="Thang M."/>
            <person name="Chan C."/>
        </authorList>
    </citation>
    <scope>NUCLEOTIDE SEQUENCE [LARGE SCALE GENOMIC DNA]</scope>
</reference>
<gene>
    <name evidence="2" type="ORF">SCF082_LOCUS4901</name>
</gene>
<feature type="non-terminal residue" evidence="2">
    <location>
        <position position="759"/>
    </location>
</feature>
<sequence length="759" mass="84793">MRRGVMIAEGRTVQDGCQEKWLPCGTMKEYWVQYKQQSSDNADWESAAGIAKAFAIGRAESSAVLALLSNVPGHVCSKLNEIVKIRGMTRFLTHDVIGKGTFSIGWTSGVLACEGWSDQLTNSARDHTLVTRMCIQEFRKVDLYLERLVSDHDSVPEQLRRAWSYKDAVKLHQATGAFLWCLDQLQKIAPASQFDDMKKSLRQSFFAKFLDLDLVHMLEEKLPATADIKMVCPFRRAWSFAEKISQGRMEEKEEKAMLAKKELARATYQHVLAMFESDMKILEEQLPGPVEAATETALDMKYIRDRQQKGKAYVADFCSKNFILEAVNEDLDAALPKFLSLLDSMRGIAGKMYVVCSLDFTVYPAAATYVRKAFECLANVAASSHIGFIFMPVHQKQTTEPAVLKHRRQIEENLMKSKMSLANEVCILFAKPEARVTDGRAMTQISLLSLHQNYTSNSDWNSSSAVTTARIGPAKGVDCFKSILEGLMKGMEIKEADRLVVLDIVPNRQCEMGRAVLQKVLDGENIKYMGFLREDVEKDLRSAMESVVYQHWDSSADAPPKQRPQESKEKQDLKLEILAMKDGSPVFPEQVLMDRFTAGSEYHKEVQKMKAKFEEKHGRVGASTGTSATTTTSQEGRVSGVCDFTIDEGLSPLDTSREVSLPVKTIDQLGEPSSRIGTLVGKAGKPTVVLDKDFGLWLLNPGDAKIKVPCSELCGFGTGDVMQPNGLVWRLANDRHQVVFDKECMPLCVVLRKLAVEQG</sequence>
<feature type="region of interest" description="Disordered" evidence="1">
    <location>
        <begin position="614"/>
        <end position="634"/>
    </location>
</feature>
<organism evidence="2 3">
    <name type="scientific">Durusdinium trenchii</name>
    <dbReference type="NCBI Taxonomy" id="1381693"/>
    <lineage>
        <taxon>Eukaryota</taxon>
        <taxon>Sar</taxon>
        <taxon>Alveolata</taxon>
        <taxon>Dinophyceae</taxon>
        <taxon>Suessiales</taxon>
        <taxon>Symbiodiniaceae</taxon>
        <taxon>Durusdinium</taxon>
    </lineage>
</organism>
<accession>A0ABP0I266</accession>